<evidence type="ECO:0000313" key="9">
    <source>
        <dbReference type="EMBL" id="KAF7059412.1"/>
    </source>
</evidence>
<dbReference type="Pfam" id="PF20655">
    <property type="entry name" value="Vps52_C"/>
    <property type="match status" value="1"/>
</dbReference>
<dbReference type="GO" id="GO:0005794">
    <property type="term" value="C:Golgi apparatus"/>
    <property type="evidence" value="ECO:0007669"/>
    <property type="project" value="UniProtKB-SubCell"/>
</dbReference>
<comment type="similarity">
    <text evidence="2">Belongs to the VPS52 family.</text>
</comment>
<dbReference type="Pfam" id="PF04129">
    <property type="entry name" value="Vps52_CC"/>
    <property type="match status" value="1"/>
</dbReference>
<keyword evidence="5" id="KW-0333">Golgi apparatus</keyword>
<protein>
    <recommendedName>
        <fullName evidence="10">Vacuolar protein sorting-associated protein 52 A</fullName>
    </recommendedName>
</protein>
<name>A0A9R1H4T1_WHEAT</name>
<evidence type="ECO:0000256" key="2">
    <source>
        <dbReference type="ARBA" id="ARBA00008180"/>
    </source>
</evidence>
<feature type="domain" description="Vps52 coiled-coil" evidence="7">
    <location>
        <begin position="87"/>
        <end position="259"/>
    </location>
</feature>
<dbReference type="InterPro" id="IPR007258">
    <property type="entry name" value="Vps52"/>
</dbReference>
<dbReference type="GO" id="GO:0015031">
    <property type="term" value="P:protein transport"/>
    <property type="evidence" value="ECO:0007669"/>
    <property type="project" value="UniProtKB-KW"/>
</dbReference>
<keyword evidence="4" id="KW-0653">Protein transport</keyword>
<evidence type="ECO:0000256" key="3">
    <source>
        <dbReference type="ARBA" id="ARBA00022448"/>
    </source>
</evidence>
<evidence type="ECO:0000256" key="5">
    <source>
        <dbReference type="ARBA" id="ARBA00023034"/>
    </source>
</evidence>
<dbReference type="EMBL" id="CM022223">
    <property type="protein sequence ID" value="KAF7059412.1"/>
    <property type="molecule type" value="Genomic_DNA"/>
</dbReference>
<evidence type="ECO:0000256" key="1">
    <source>
        <dbReference type="ARBA" id="ARBA00004601"/>
    </source>
</evidence>
<comment type="subcellular location">
    <subcellularLocation>
        <location evidence="1">Golgi apparatus</location>
        <location evidence="1">trans-Golgi network</location>
    </subcellularLocation>
</comment>
<evidence type="ECO:0000256" key="6">
    <source>
        <dbReference type="SAM" id="Coils"/>
    </source>
</evidence>
<evidence type="ECO:0000256" key="4">
    <source>
        <dbReference type="ARBA" id="ARBA00022927"/>
    </source>
</evidence>
<proteinExistence type="inferred from homology"/>
<dbReference type="AlphaFoldDB" id="A0A9R1H4T1"/>
<keyword evidence="6" id="KW-0175">Coiled coil</keyword>
<evidence type="ECO:0000259" key="8">
    <source>
        <dbReference type="Pfam" id="PF20655"/>
    </source>
</evidence>
<sequence>MEVIPAAAAHDGQKQRFDLGVFVGDLPLDDDDAASDNESLEGLQQELEDCKNDQEVANILANGIKMRDYTKGVENSIRQVELDSIQDYITESENLVLLHDQISDCDNILSQMETVLTGFQTEIGSISSEIKVLQEKSMDMGLKLRNRKATESKLSKFVEDIIVPPRMIDIIVDGEVNDEYMKTLEILSKKIKFIEADSMVKTSKALKDVQPEVERLRQKAVSKIFEFIIQKFYALRKPKTNIQILQQSVLKYKYTIVFLKEHAKEIYAEVRTAYIDTMNKPVNNEGMHGHWSVIIKAVHMVVLSAHFRAYIQALEKLQLDIATSTDLLGVETRSTGYLFSIGKEPLKARSSVFALGERINVLKDIEQPALIPHISEAKSQKYPYEVLFRSLQKLLIDTATSEYLFSDDFFGEESLFQDIFAGPIQVVDEYFDAVLLNCYDAIGIMLMIRIIHQHQLIMFKRRIPCLDSYLDKVNMSLWPRFKMVFDLHLSSLRNANIKTLWEDDVHPHYVTRRYAEFTASLVHLNVEYGDGQLDLNLERLRMAIEDLLVKLAKMFPKPKMQTVFLINNYDLTIAILKEAGTEGGKTQLHFEEVLKSNIAIYVEEVLLEHFSDLIKFVKTRTSEDPASSSDKANIGDVEPLVKDFANRWKAAIELMHKDVITSFSNFLCGMEILKAALTQLLLYYTRLTECVKRVNGGSALNKDLVSISSILYEIKKYSRTF</sequence>
<comment type="caution">
    <text evidence="9">The sequence shown here is derived from an EMBL/GenBank/DDBJ whole genome shotgun (WGS) entry which is preliminary data.</text>
</comment>
<dbReference type="PANTHER" id="PTHR14190">
    <property type="entry name" value="SUPPRESSOR OF ACTIN MUTATIONS 2/VACUOLAR PROTEIN SORTING 52"/>
    <property type="match status" value="1"/>
</dbReference>
<reference evidence="9" key="1">
    <citation type="journal article" date="2017" name="Gigascience">
        <title>The first near-complete assembly of the hexaploid bread wheat genome, Triticum aestivum.</title>
        <authorList>
            <person name="Zimin A.V."/>
            <person name="Puiu D."/>
            <person name="Hall R."/>
            <person name="Kingan S."/>
            <person name="Clavijo B.J."/>
            <person name="Salzberg S.L."/>
        </authorList>
    </citation>
    <scope>NUCLEOTIDE SEQUENCE</scope>
    <source>
        <tissue evidence="9">Leaf</tissue>
    </source>
</reference>
<gene>
    <name evidence="9" type="ORF">CFC21_066323</name>
</gene>
<evidence type="ECO:0000259" key="7">
    <source>
        <dbReference type="Pfam" id="PF04129"/>
    </source>
</evidence>
<accession>A0A9R1H4T1</accession>
<feature type="coiled-coil region" evidence="6">
    <location>
        <begin position="33"/>
        <end position="60"/>
    </location>
</feature>
<dbReference type="OrthoDB" id="19482at2759"/>
<organism evidence="9">
    <name type="scientific">Triticum aestivum</name>
    <name type="common">Wheat</name>
    <dbReference type="NCBI Taxonomy" id="4565"/>
    <lineage>
        <taxon>Eukaryota</taxon>
        <taxon>Viridiplantae</taxon>
        <taxon>Streptophyta</taxon>
        <taxon>Embryophyta</taxon>
        <taxon>Tracheophyta</taxon>
        <taxon>Spermatophyta</taxon>
        <taxon>Magnoliopsida</taxon>
        <taxon>Liliopsida</taxon>
        <taxon>Poales</taxon>
        <taxon>Poaceae</taxon>
        <taxon>BOP clade</taxon>
        <taxon>Pooideae</taxon>
        <taxon>Triticodae</taxon>
        <taxon>Triticeae</taxon>
        <taxon>Triticinae</taxon>
        <taxon>Triticum</taxon>
    </lineage>
</organism>
<dbReference type="Proteomes" id="UP000815260">
    <property type="component" value="Chromosome 5A"/>
</dbReference>
<dbReference type="InterPro" id="IPR048319">
    <property type="entry name" value="Vps52_CC"/>
</dbReference>
<reference evidence="9" key="2">
    <citation type="submission" date="2020-03" db="EMBL/GenBank/DDBJ databases">
        <title>The second near-complete assembly of the hexaploid bread wheat (Triticum aestivum) genome.</title>
        <authorList>
            <person name="Zimin A.V."/>
            <person name="Puiu D."/>
            <person name="Shumante A."/>
            <person name="Alonge M."/>
            <person name="Salzberg S.L."/>
        </authorList>
    </citation>
    <scope>NUCLEOTIDE SEQUENCE</scope>
    <source>
        <tissue evidence="9">Leaf</tissue>
    </source>
</reference>
<keyword evidence="3" id="KW-0813">Transport</keyword>
<dbReference type="InterPro" id="IPR048361">
    <property type="entry name" value="Vps52_C"/>
</dbReference>
<evidence type="ECO:0008006" key="10">
    <source>
        <dbReference type="Google" id="ProtNLM"/>
    </source>
</evidence>
<dbReference type="PANTHER" id="PTHR14190:SF7">
    <property type="entry name" value="VACUOLAR PROTEIN SORTING-ASSOCIATED PROTEIN 52 HOMOLOG"/>
    <property type="match status" value="1"/>
</dbReference>
<feature type="domain" description="Vps52 C-terminal" evidence="8">
    <location>
        <begin position="302"/>
        <end position="601"/>
    </location>
</feature>